<evidence type="ECO:0000313" key="2">
    <source>
        <dbReference type="Proteomes" id="UP000284547"/>
    </source>
</evidence>
<dbReference type="GO" id="GO:0000160">
    <property type="term" value="P:phosphorelay signal transduction system"/>
    <property type="evidence" value="ECO:0007669"/>
    <property type="project" value="InterPro"/>
</dbReference>
<dbReference type="RefSeq" id="WP_118154642.1">
    <property type="nucleotide sequence ID" value="NZ_QWEY01000009.1"/>
</dbReference>
<dbReference type="AlphaFoldDB" id="A0A411YZN8"/>
<sequence>MQADNVVRLRPSERVQQDTRPIATIYRDLGTEPAEEVVTRALAQLALTMAGLANQVRAHDLADLSRHLRRLQRLSENLGMVSLALVAADLRACLGSGDSTAFSAVWARLIRVAERSLAPDKTLLDRSLI</sequence>
<organism evidence="1 2">
    <name type="scientific">Pseudotabrizicola alkalilacus</name>
    <dbReference type="NCBI Taxonomy" id="2305252"/>
    <lineage>
        <taxon>Bacteria</taxon>
        <taxon>Pseudomonadati</taxon>
        <taxon>Pseudomonadota</taxon>
        <taxon>Alphaproteobacteria</taxon>
        <taxon>Rhodobacterales</taxon>
        <taxon>Paracoccaceae</taxon>
        <taxon>Pseudotabrizicola</taxon>
    </lineage>
</organism>
<proteinExistence type="predicted"/>
<dbReference type="Proteomes" id="UP000284547">
    <property type="component" value="Unassembled WGS sequence"/>
</dbReference>
<dbReference type="EMBL" id="QWEY01000009">
    <property type="protein sequence ID" value="RGP36267.1"/>
    <property type="molecule type" value="Genomic_DNA"/>
</dbReference>
<evidence type="ECO:0008006" key="3">
    <source>
        <dbReference type="Google" id="ProtNLM"/>
    </source>
</evidence>
<dbReference type="OrthoDB" id="7873775at2"/>
<name>A0A411YZN8_9RHOB</name>
<evidence type="ECO:0000313" key="1">
    <source>
        <dbReference type="EMBL" id="RGP36267.1"/>
    </source>
</evidence>
<gene>
    <name evidence="1" type="ORF">D1012_15890</name>
</gene>
<dbReference type="SUPFAM" id="SSF47226">
    <property type="entry name" value="Histidine-containing phosphotransfer domain, HPT domain"/>
    <property type="match status" value="1"/>
</dbReference>
<accession>A0A411YZN8</accession>
<dbReference type="InterPro" id="IPR036641">
    <property type="entry name" value="HPT_dom_sf"/>
</dbReference>
<reference evidence="1 2" key="1">
    <citation type="submission" date="2018-08" db="EMBL/GenBank/DDBJ databases">
        <title>Flavobacterium tibetense sp. nov., isolated from a wetland YonghuCo on Tibetan Plateau.</title>
        <authorList>
            <person name="Phurbu D."/>
            <person name="Lu H."/>
            <person name="Xing P."/>
        </authorList>
    </citation>
    <scope>NUCLEOTIDE SEQUENCE [LARGE SCALE GENOMIC DNA]</scope>
    <source>
        <strain evidence="1 2">DJC</strain>
    </source>
</reference>
<comment type="caution">
    <text evidence="1">The sequence shown here is derived from an EMBL/GenBank/DDBJ whole genome shotgun (WGS) entry which is preliminary data.</text>
</comment>
<protein>
    <recommendedName>
        <fullName evidence="3">HPt domain-containing protein</fullName>
    </recommendedName>
</protein>
<keyword evidence="2" id="KW-1185">Reference proteome</keyword>
<dbReference type="Gene3D" id="1.20.120.160">
    <property type="entry name" value="HPT domain"/>
    <property type="match status" value="1"/>
</dbReference>